<evidence type="ECO:0000313" key="1">
    <source>
        <dbReference type="EMBL" id="RAK98964.1"/>
    </source>
</evidence>
<dbReference type="EMBL" id="KZ824450">
    <property type="protein sequence ID" value="RAK98964.1"/>
    <property type="molecule type" value="Genomic_DNA"/>
</dbReference>
<sequence>MRGRRGASGSEALVESVPCSREASIRRRTAGGRSRAEVETLAIPSGVAPLHPEKVRFRARSATIAPCCLRLTGVPFGGLGMTFPCCMCLMATPYTILYLPGVRTCVFLSVLNLCRATVGTSLPGSPGSDSFSRGESRP</sequence>
<proteinExistence type="predicted"/>
<dbReference type="RefSeq" id="XP_025573292.1">
    <property type="nucleotide sequence ID" value="XM_025713779.1"/>
</dbReference>
<accession>A0A395GUW5</accession>
<evidence type="ECO:0000313" key="2">
    <source>
        <dbReference type="Proteomes" id="UP000249402"/>
    </source>
</evidence>
<dbReference type="GeneID" id="37218644"/>
<organism evidence="1 2">
    <name type="scientific">Aspergillus ibericus CBS 121593</name>
    <dbReference type="NCBI Taxonomy" id="1448316"/>
    <lineage>
        <taxon>Eukaryota</taxon>
        <taxon>Fungi</taxon>
        <taxon>Dikarya</taxon>
        <taxon>Ascomycota</taxon>
        <taxon>Pezizomycotina</taxon>
        <taxon>Eurotiomycetes</taxon>
        <taxon>Eurotiomycetidae</taxon>
        <taxon>Eurotiales</taxon>
        <taxon>Aspergillaceae</taxon>
        <taxon>Aspergillus</taxon>
        <taxon>Aspergillus subgen. Circumdati</taxon>
    </lineage>
</organism>
<dbReference type="VEuPathDB" id="FungiDB:BO80DRAFT_150563"/>
<dbReference type="AlphaFoldDB" id="A0A395GUW5"/>
<keyword evidence="2" id="KW-1185">Reference proteome</keyword>
<protein>
    <submittedName>
        <fullName evidence="1">Uncharacterized protein</fullName>
    </submittedName>
</protein>
<gene>
    <name evidence="1" type="ORF">BO80DRAFT_150563</name>
</gene>
<reference evidence="1 2" key="1">
    <citation type="submission" date="2018-02" db="EMBL/GenBank/DDBJ databases">
        <title>The genomes of Aspergillus section Nigri reveals drivers in fungal speciation.</title>
        <authorList>
            <consortium name="DOE Joint Genome Institute"/>
            <person name="Vesth T.C."/>
            <person name="Nybo J."/>
            <person name="Theobald S."/>
            <person name="Brandl J."/>
            <person name="Frisvad J.C."/>
            <person name="Nielsen K.F."/>
            <person name="Lyhne E.K."/>
            <person name="Kogle M.E."/>
            <person name="Kuo A."/>
            <person name="Riley R."/>
            <person name="Clum A."/>
            <person name="Nolan M."/>
            <person name="Lipzen A."/>
            <person name="Salamov A."/>
            <person name="Henrissat B."/>
            <person name="Wiebenga A."/>
            <person name="De vries R.P."/>
            <person name="Grigoriev I.V."/>
            <person name="Mortensen U.H."/>
            <person name="Andersen M.R."/>
            <person name="Baker S.E."/>
        </authorList>
    </citation>
    <scope>NUCLEOTIDE SEQUENCE [LARGE SCALE GENOMIC DNA]</scope>
    <source>
        <strain evidence="1 2">CBS 121593</strain>
    </source>
</reference>
<dbReference type="Proteomes" id="UP000249402">
    <property type="component" value="Unassembled WGS sequence"/>
</dbReference>
<name>A0A395GUW5_9EURO</name>